<gene>
    <name evidence="9" type="ORF">ACFOD4_01180</name>
</gene>
<dbReference type="Pfam" id="PF00293">
    <property type="entry name" value="NUDIX"/>
    <property type="match status" value="1"/>
</dbReference>
<reference evidence="10" key="1">
    <citation type="journal article" date="2019" name="Int. J. Syst. Evol. Microbiol.">
        <title>The Global Catalogue of Microorganisms (GCM) 10K type strain sequencing project: providing services to taxonomists for standard genome sequencing and annotation.</title>
        <authorList>
            <consortium name="The Broad Institute Genomics Platform"/>
            <consortium name="The Broad Institute Genome Sequencing Center for Infectious Disease"/>
            <person name="Wu L."/>
            <person name="Ma J."/>
        </authorList>
    </citation>
    <scope>NUCLEOTIDE SEQUENCE [LARGE SCALE GENOMIC DNA]</scope>
    <source>
        <strain evidence="10">KCTC 52094</strain>
    </source>
</reference>
<evidence type="ECO:0000313" key="9">
    <source>
        <dbReference type="EMBL" id="MFC3123657.1"/>
    </source>
</evidence>
<organism evidence="9 10">
    <name type="scientific">Teichococcus globiformis</name>
    <dbReference type="NCBI Taxonomy" id="2307229"/>
    <lineage>
        <taxon>Bacteria</taxon>
        <taxon>Pseudomonadati</taxon>
        <taxon>Pseudomonadota</taxon>
        <taxon>Alphaproteobacteria</taxon>
        <taxon>Acetobacterales</taxon>
        <taxon>Roseomonadaceae</taxon>
        <taxon>Roseomonas</taxon>
    </lineage>
</organism>
<keyword evidence="5" id="KW-0378">Hydrolase</keyword>
<dbReference type="Proteomes" id="UP001595593">
    <property type="component" value="Unassembled WGS sequence"/>
</dbReference>
<evidence type="ECO:0000256" key="1">
    <source>
        <dbReference type="ARBA" id="ARBA00000847"/>
    </source>
</evidence>
<dbReference type="RefSeq" id="WP_379592749.1">
    <property type="nucleotide sequence ID" value="NZ_JBHRTN010000003.1"/>
</dbReference>
<evidence type="ECO:0000313" key="10">
    <source>
        <dbReference type="Proteomes" id="UP001595593"/>
    </source>
</evidence>
<dbReference type="Gene3D" id="3.90.79.10">
    <property type="entry name" value="Nucleoside Triphosphate Pyrophosphohydrolase"/>
    <property type="match status" value="1"/>
</dbReference>
<keyword evidence="10" id="KW-1185">Reference proteome</keyword>
<evidence type="ECO:0000259" key="8">
    <source>
        <dbReference type="PROSITE" id="PS51462"/>
    </source>
</evidence>
<dbReference type="EMBL" id="JBHRTN010000003">
    <property type="protein sequence ID" value="MFC3123657.1"/>
    <property type="molecule type" value="Genomic_DNA"/>
</dbReference>
<name>A0ABV7FZG7_9PROT</name>
<dbReference type="SUPFAM" id="SSF55811">
    <property type="entry name" value="Nudix"/>
    <property type="match status" value="1"/>
</dbReference>
<comment type="similarity">
    <text evidence="3">Belongs to the Nudix hydrolase family. NudK subfamily.</text>
</comment>
<proteinExistence type="inferred from homology"/>
<dbReference type="CDD" id="cd24161">
    <property type="entry name" value="NUDIX_ADPRase_Ndx2"/>
    <property type="match status" value="1"/>
</dbReference>
<feature type="domain" description="Nudix hydrolase" evidence="8">
    <location>
        <begin position="40"/>
        <end position="170"/>
    </location>
</feature>
<evidence type="ECO:0000256" key="4">
    <source>
        <dbReference type="ARBA" id="ARBA00016377"/>
    </source>
</evidence>
<comment type="cofactor">
    <cofactor evidence="2">
        <name>Mg(2+)</name>
        <dbReference type="ChEBI" id="CHEBI:18420"/>
    </cofactor>
</comment>
<comment type="caution">
    <text evidence="9">The sequence shown here is derived from an EMBL/GenBank/DDBJ whole genome shotgun (WGS) entry which is preliminary data.</text>
</comment>
<evidence type="ECO:0000256" key="7">
    <source>
        <dbReference type="ARBA" id="ARBA00032272"/>
    </source>
</evidence>
<dbReference type="PANTHER" id="PTHR11839:SF18">
    <property type="entry name" value="NUDIX HYDROLASE DOMAIN-CONTAINING PROTEIN"/>
    <property type="match status" value="1"/>
</dbReference>
<dbReference type="PROSITE" id="PS51462">
    <property type="entry name" value="NUDIX"/>
    <property type="match status" value="1"/>
</dbReference>
<comment type="catalytic activity">
    <reaction evidence="1">
        <text>GDP-alpha-D-mannose + H2O = alpha-D-mannose 1-phosphate + GMP + 2 H(+)</text>
        <dbReference type="Rhea" id="RHEA:27978"/>
        <dbReference type="ChEBI" id="CHEBI:15377"/>
        <dbReference type="ChEBI" id="CHEBI:15378"/>
        <dbReference type="ChEBI" id="CHEBI:57527"/>
        <dbReference type="ChEBI" id="CHEBI:58115"/>
        <dbReference type="ChEBI" id="CHEBI:58409"/>
    </reaction>
</comment>
<dbReference type="InterPro" id="IPR015797">
    <property type="entry name" value="NUDIX_hydrolase-like_dom_sf"/>
</dbReference>
<dbReference type="PANTHER" id="PTHR11839">
    <property type="entry name" value="UDP/ADP-SUGAR PYROPHOSPHATASE"/>
    <property type="match status" value="1"/>
</dbReference>
<evidence type="ECO:0000256" key="6">
    <source>
        <dbReference type="ARBA" id="ARBA00032162"/>
    </source>
</evidence>
<dbReference type="InterPro" id="IPR000086">
    <property type="entry name" value="NUDIX_hydrolase_dom"/>
</dbReference>
<evidence type="ECO:0000256" key="2">
    <source>
        <dbReference type="ARBA" id="ARBA00001946"/>
    </source>
</evidence>
<evidence type="ECO:0000256" key="5">
    <source>
        <dbReference type="ARBA" id="ARBA00022801"/>
    </source>
</evidence>
<evidence type="ECO:0000256" key="3">
    <source>
        <dbReference type="ARBA" id="ARBA00007275"/>
    </source>
</evidence>
<sequence>MTEDIATLTSRIAYENRWLRLREDTIRRRDGSEGLYGVVEREDFVVVAPVQDGRVTLVEQYRYPVRTRMWELPMGMWEERPGTDPATLAAAELREETGLTAGQMVYGGEIFQGAGYCTQRGHVFLATELSAGAAQPEASEQDLISRSFSFEELEAMIRDGVLKDAMSLAALQLLRVKKLL</sequence>
<protein>
    <recommendedName>
        <fullName evidence="4">GDP-mannose pyrophosphatase</fullName>
    </recommendedName>
    <alternativeName>
        <fullName evidence="6">GDP-mannose hydrolase</fullName>
    </alternativeName>
    <alternativeName>
        <fullName evidence="7">GDPMK</fullName>
    </alternativeName>
</protein>
<accession>A0ABV7FZG7</accession>